<organism evidence="1 2">
    <name type="scientific">Paenirhodobacter populi</name>
    <dbReference type="NCBI Taxonomy" id="2306993"/>
    <lineage>
        <taxon>Bacteria</taxon>
        <taxon>Pseudomonadati</taxon>
        <taxon>Pseudomonadota</taxon>
        <taxon>Alphaproteobacteria</taxon>
        <taxon>Rhodobacterales</taxon>
        <taxon>Rhodobacter group</taxon>
        <taxon>Paenirhodobacter</taxon>
    </lineage>
</organism>
<sequence length="117" mass="12741">MALAKHNDTPAQINRRDLLTAALAAPLTAVPAVAVAAKVMTRDEQIAHHKAELFRLFSTQVPDGTELTGVTIMLERNGLDFNVLSARDEQAFYICGHDGGWSKTLRKDKARTLVGEA</sequence>
<evidence type="ECO:0000313" key="1">
    <source>
        <dbReference type="EMBL" id="RWR08519.1"/>
    </source>
</evidence>
<dbReference type="RefSeq" id="WP_128270379.1">
    <property type="nucleotide sequence ID" value="NZ_SAUW01000017.1"/>
</dbReference>
<accession>A0A443IPK2</accession>
<evidence type="ECO:0000313" key="2">
    <source>
        <dbReference type="Proteomes" id="UP000285710"/>
    </source>
</evidence>
<comment type="caution">
    <text evidence="1">The sequence shown here is derived from an EMBL/GenBank/DDBJ whole genome shotgun (WGS) entry which is preliminary data.</text>
</comment>
<dbReference type="Proteomes" id="UP000285710">
    <property type="component" value="Unassembled WGS sequence"/>
</dbReference>
<protein>
    <submittedName>
        <fullName evidence="1">Uncharacterized protein</fullName>
    </submittedName>
</protein>
<name>A0A443IPK2_9RHOB</name>
<keyword evidence="2" id="KW-1185">Reference proteome</keyword>
<dbReference type="AlphaFoldDB" id="A0A443IPK2"/>
<reference evidence="1 2" key="2">
    <citation type="submission" date="2019-01" db="EMBL/GenBank/DDBJ databases">
        <authorList>
            <person name="Li Y."/>
        </authorList>
    </citation>
    <scope>NUCLEOTIDE SEQUENCE [LARGE SCALE GENOMIC DNA]</scope>
    <source>
        <strain evidence="1 2">2D-5</strain>
    </source>
</reference>
<proteinExistence type="predicted"/>
<dbReference type="EMBL" id="SAUW01000017">
    <property type="protein sequence ID" value="RWR08519.1"/>
    <property type="molecule type" value="Genomic_DNA"/>
</dbReference>
<gene>
    <name evidence="1" type="ORF">D2T33_15600</name>
</gene>
<reference evidence="1 2" key="1">
    <citation type="submission" date="2019-01" db="EMBL/GenBank/DDBJ databases">
        <title>Sinorhodobacter populi sp. nov. isolated from the symptomatic bark tissue of Populus euramericana canker.</title>
        <authorList>
            <person name="Xu G."/>
        </authorList>
    </citation>
    <scope>NUCLEOTIDE SEQUENCE [LARGE SCALE GENOMIC DNA]</scope>
    <source>
        <strain evidence="1 2">2D-5</strain>
    </source>
</reference>